<dbReference type="Proteomes" id="UP000050741">
    <property type="component" value="Unassembled WGS sequence"/>
</dbReference>
<dbReference type="WBParaSite" id="GPLIN_001209400">
    <property type="protein sequence ID" value="GPLIN_001209400"/>
    <property type="gene ID" value="GPLIN_001209400"/>
</dbReference>
<proteinExistence type="predicted"/>
<reference evidence="1" key="1">
    <citation type="submission" date="2014-05" db="EMBL/GenBank/DDBJ databases">
        <title>The genome and life-stage specific transcriptomes of Globodera pallida elucidate key aspects of plant parasitism by a cyst nematode.</title>
        <authorList>
            <person name="Cotton J.A."/>
            <person name="Lilley C.J."/>
            <person name="Jones L.M."/>
            <person name="Kikuchi T."/>
            <person name="Reid A.J."/>
            <person name="Thorpe P."/>
            <person name="Tsai I.J."/>
            <person name="Beasley H."/>
            <person name="Blok V."/>
            <person name="Cock P.J.A."/>
            <person name="Van den Akker S.E."/>
            <person name="Holroyd N."/>
            <person name="Hunt M."/>
            <person name="Mantelin S."/>
            <person name="Naghra H."/>
            <person name="Pain A."/>
            <person name="Palomares-Rius J.E."/>
            <person name="Zarowiecki M."/>
            <person name="Berriman M."/>
            <person name="Jones J.T."/>
            <person name="Urwin P.E."/>
        </authorList>
    </citation>
    <scope>NUCLEOTIDE SEQUENCE [LARGE SCALE GENOMIC DNA]</scope>
    <source>
        <strain evidence="1">Lindley</strain>
    </source>
</reference>
<evidence type="ECO:0000313" key="2">
    <source>
        <dbReference type="WBParaSite" id="GPLIN_001209400"/>
    </source>
</evidence>
<accession>A0A183CGT9</accession>
<evidence type="ECO:0000313" key="1">
    <source>
        <dbReference type="Proteomes" id="UP000050741"/>
    </source>
</evidence>
<name>A0A183CGT9_GLOPA</name>
<sequence length="72" mass="8543">MLLTLKALYRATIAANMAKRESIWQMKIAHFHKSKLQFSPHSFDVLCFVDAAYWYVSLPCQRHYQHSLKCRL</sequence>
<organism evidence="1 2">
    <name type="scientific">Globodera pallida</name>
    <name type="common">Potato cyst nematode worm</name>
    <name type="synonym">Heterodera pallida</name>
    <dbReference type="NCBI Taxonomy" id="36090"/>
    <lineage>
        <taxon>Eukaryota</taxon>
        <taxon>Metazoa</taxon>
        <taxon>Ecdysozoa</taxon>
        <taxon>Nematoda</taxon>
        <taxon>Chromadorea</taxon>
        <taxon>Rhabditida</taxon>
        <taxon>Tylenchina</taxon>
        <taxon>Tylenchomorpha</taxon>
        <taxon>Tylenchoidea</taxon>
        <taxon>Heteroderidae</taxon>
        <taxon>Heteroderinae</taxon>
        <taxon>Globodera</taxon>
    </lineage>
</organism>
<dbReference type="AlphaFoldDB" id="A0A183CGT9"/>
<reference evidence="2" key="2">
    <citation type="submission" date="2016-06" db="UniProtKB">
        <authorList>
            <consortium name="WormBaseParasite"/>
        </authorList>
    </citation>
    <scope>IDENTIFICATION</scope>
</reference>
<keyword evidence="1" id="KW-1185">Reference proteome</keyword>
<protein>
    <submittedName>
        <fullName evidence="2">Ovule protein</fullName>
    </submittedName>
</protein>